<sequence length="123" mass="13608">MKKIGFAVLIVCLFTLSLPGVAGAEPDESREKLITDAFKTTLIRAIDDAIVGYYGKREKSFGIYDMRVKDIQRTMQGGFAFLVKVQVETFEGPHNPPYGRETITLEVGPGGISVVKFEHDDIP</sequence>
<dbReference type="OrthoDB" id="1937736at2"/>
<dbReference type="Pfam" id="PF13027">
    <property type="entry name" value="DUF3888"/>
    <property type="match status" value="1"/>
</dbReference>
<dbReference type="AlphaFoldDB" id="A0A1H8E8V6"/>
<evidence type="ECO:0000313" key="2">
    <source>
        <dbReference type="EMBL" id="SEN15287.1"/>
    </source>
</evidence>
<dbReference type="EMBL" id="FOCQ01000006">
    <property type="protein sequence ID" value="SEN15287.1"/>
    <property type="molecule type" value="Genomic_DNA"/>
</dbReference>
<dbReference type="InterPro" id="IPR024984">
    <property type="entry name" value="DUF3888"/>
</dbReference>
<evidence type="ECO:0008006" key="4">
    <source>
        <dbReference type="Google" id="ProtNLM"/>
    </source>
</evidence>
<dbReference type="Proteomes" id="UP000199695">
    <property type="component" value="Unassembled WGS sequence"/>
</dbReference>
<feature type="signal peptide" evidence="1">
    <location>
        <begin position="1"/>
        <end position="24"/>
    </location>
</feature>
<evidence type="ECO:0000256" key="1">
    <source>
        <dbReference type="SAM" id="SignalP"/>
    </source>
</evidence>
<evidence type="ECO:0000313" key="3">
    <source>
        <dbReference type="Proteomes" id="UP000199695"/>
    </source>
</evidence>
<proteinExistence type="predicted"/>
<organism evidence="2 3">
    <name type="scientific">Lihuaxuella thermophila</name>
    <dbReference type="NCBI Taxonomy" id="1173111"/>
    <lineage>
        <taxon>Bacteria</taxon>
        <taxon>Bacillati</taxon>
        <taxon>Bacillota</taxon>
        <taxon>Bacilli</taxon>
        <taxon>Bacillales</taxon>
        <taxon>Thermoactinomycetaceae</taxon>
        <taxon>Lihuaxuella</taxon>
    </lineage>
</organism>
<dbReference type="STRING" id="1173111.SAMN05444955_106166"/>
<reference evidence="2 3" key="1">
    <citation type="submission" date="2016-10" db="EMBL/GenBank/DDBJ databases">
        <authorList>
            <person name="de Groot N.N."/>
        </authorList>
    </citation>
    <scope>NUCLEOTIDE SEQUENCE [LARGE SCALE GENOMIC DNA]</scope>
    <source>
        <strain evidence="2 3">DSM 46701</strain>
    </source>
</reference>
<keyword evidence="1" id="KW-0732">Signal</keyword>
<name>A0A1H8E8V6_9BACL</name>
<accession>A0A1H8E8V6</accession>
<keyword evidence="3" id="KW-1185">Reference proteome</keyword>
<protein>
    <recommendedName>
        <fullName evidence="4">DUF3888 domain-containing protein</fullName>
    </recommendedName>
</protein>
<gene>
    <name evidence="2" type="ORF">SAMN05444955_106166</name>
</gene>
<dbReference type="RefSeq" id="WP_089967321.1">
    <property type="nucleotide sequence ID" value="NZ_FOCQ01000006.1"/>
</dbReference>
<feature type="chain" id="PRO_5011645845" description="DUF3888 domain-containing protein" evidence="1">
    <location>
        <begin position="25"/>
        <end position="123"/>
    </location>
</feature>